<dbReference type="GeneID" id="63842070"/>
<keyword evidence="7" id="KW-1185">Reference proteome</keyword>
<dbReference type="PROSITE" id="PS00497">
    <property type="entry name" value="TYROSINASE_1"/>
    <property type="match status" value="1"/>
</dbReference>
<dbReference type="OrthoDB" id="6132182at2759"/>
<evidence type="ECO:0000259" key="5">
    <source>
        <dbReference type="PROSITE" id="PS00498"/>
    </source>
</evidence>
<dbReference type="RefSeq" id="XP_040780331.1">
    <property type="nucleotide sequence ID" value="XM_040924941.1"/>
</dbReference>
<feature type="chain" id="PRO_5040285241" description="Tyrosinase copper-binding domain-containing protein" evidence="3">
    <location>
        <begin position="19"/>
        <end position="371"/>
    </location>
</feature>
<proteinExistence type="predicted"/>
<evidence type="ECO:0000313" key="7">
    <source>
        <dbReference type="Proteomes" id="UP000803844"/>
    </source>
</evidence>
<reference evidence="6" key="1">
    <citation type="journal article" date="2020" name="Phytopathology">
        <title>Genome sequence of the chestnut blight fungus Cryphonectria parasitica EP155: A fundamental resource for an archetypical invasive plant pathogen.</title>
        <authorList>
            <person name="Crouch J.A."/>
            <person name="Dawe A."/>
            <person name="Aerts A."/>
            <person name="Barry K."/>
            <person name="Churchill A.C.L."/>
            <person name="Grimwood J."/>
            <person name="Hillman B."/>
            <person name="Milgroom M.G."/>
            <person name="Pangilinan J."/>
            <person name="Smith M."/>
            <person name="Salamov A."/>
            <person name="Schmutz J."/>
            <person name="Yadav J."/>
            <person name="Grigoriev I.V."/>
            <person name="Nuss D."/>
        </authorList>
    </citation>
    <scope>NUCLEOTIDE SEQUENCE</scope>
    <source>
        <strain evidence="6">EP155</strain>
    </source>
</reference>
<feature type="signal peptide" evidence="3">
    <location>
        <begin position="1"/>
        <end position="18"/>
    </location>
</feature>
<dbReference type="GO" id="GO:0016491">
    <property type="term" value="F:oxidoreductase activity"/>
    <property type="evidence" value="ECO:0007669"/>
    <property type="project" value="InterPro"/>
</dbReference>
<sequence length="371" mass="41830">MMKVSAVFFSLALAATEGASVPTASDTRPTFFNGSCNADTLTIRKEWRNLSDDEKKAFLDAENYLINTAPAQTALDGVISRFSDLQGLHRFKTNTTIDGVYVQDIIHNVGQFLPWHRYFLHTHEVMLRTQANYTGPIPWWDEELDANAGDLFRSNMWSADAFGTNGVVDLDDCVIDGAFANMTEHIGPGLDDTEYCFTRSWTSDYIQWMTTANIETCTQHNDYYTFMNCMVEFTTSPHVAGHNSSGGIVSTWSYPTVYSPSPDQSHFYWALAFMADIMASPGDPVFFLHHGHIDRMWWNWQTANASSRLFDMSGNAFNYTYLEEHGTTLPSGINPNTTLNYTLNVANILPDIPIEQVMNAQGGLLCYEYDY</sequence>
<feature type="domain" description="Tyrosinase copper-binding" evidence="4">
    <location>
        <begin position="107"/>
        <end position="124"/>
    </location>
</feature>
<evidence type="ECO:0000256" key="3">
    <source>
        <dbReference type="SAM" id="SignalP"/>
    </source>
</evidence>
<dbReference type="PANTHER" id="PTHR11474">
    <property type="entry name" value="TYROSINASE FAMILY MEMBER"/>
    <property type="match status" value="1"/>
</dbReference>
<dbReference type="InterPro" id="IPR008922">
    <property type="entry name" value="Di-copper_centre_dom_sf"/>
</dbReference>
<keyword evidence="3" id="KW-0732">Signal</keyword>
<dbReference type="PRINTS" id="PR00092">
    <property type="entry name" value="TYROSINASE"/>
</dbReference>
<organism evidence="6 7">
    <name type="scientific">Cryphonectria parasitica (strain ATCC 38755 / EP155)</name>
    <dbReference type="NCBI Taxonomy" id="660469"/>
    <lineage>
        <taxon>Eukaryota</taxon>
        <taxon>Fungi</taxon>
        <taxon>Dikarya</taxon>
        <taxon>Ascomycota</taxon>
        <taxon>Pezizomycotina</taxon>
        <taxon>Sordariomycetes</taxon>
        <taxon>Sordariomycetidae</taxon>
        <taxon>Diaporthales</taxon>
        <taxon>Cryphonectriaceae</taxon>
        <taxon>Cryphonectria-Endothia species complex</taxon>
        <taxon>Cryphonectria</taxon>
    </lineage>
</organism>
<dbReference type="GO" id="GO:0046872">
    <property type="term" value="F:metal ion binding"/>
    <property type="evidence" value="ECO:0007669"/>
    <property type="project" value="UniProtKB-KW"/>
</dbReference>
<dbReference type="AlphaFoldDB" id="A0A9P5CTQ7"/>
<gene>
    <name evidence="6" type="ORF">M406DRAFT_65644</name>
</gene>
<comment type="caution">
    <text evidence="6">The sequence shown here is derived from an EMBL/GenBank/DDBJ whole genome shotgun (WGS) entry which is preliminary data.</text>
</comment>
<evidence type="ECO:0000259" key="4">
    <source>
        <dbReference type="PROSITE" id="PS00497"/>
    </source>
</evidence>
<dbReference type="PROSITE" id="PS00498">
    <property type="entry name" value="TYROSINASE_2"/>
    <property type="match status" value="1"/>
</dbReference>
<evidence type="ECO:0000313" key="6">
    <source>
        <dbReference type="EMBL" id="KAF3769370.1"/>
    </source>
</evidence>
<dbReference type="Proteomes" id="UP000803844">
    <property type="component" value="Unassembled WGS sequence"/>
</dbReference>
<name>A0A9P5CTQ7_CRYP1</name>
<feature type="domain" description="Tyrosinase copper-binding" evidence="5">
    <location>
        <begin position="283"/>
        <end position="294"/>
    </location>
</feature>
<dbReference type="PANTHER" id="PTHR11474:SF126">
    <property type="entry name" value="TYROSINASE-LIKE PROTEIN TYR-1-RELATED"/>
    <property type="match status" value="1"/>
</dbReference>
<dbReference type="EMBL" id="MU032345">
    <property type="protein sequence ID" value="KAF3769370.1"/>
    <property type="molecule type" value="Genomic_DNA"/>
</dbReference>
<keyword evidence="2" id="KW-0186">Copper</keyword>
<evidence type="ECO:0000256" key="2">
    <source>
        <dbReference type="ARBA" id="ARBA00023008"/>
    </source>
</evidence>
<keyword evidence="1" id="KW-0479">Metal-binding</keyword>
<dbReference type="Pfam" id="PF00264">
    <property type="entry name" value="Tyrosinase"/>
    <property type="match status" value="1"/>
</dbReference>
<evidence type="ECO:0000256" key="1">
    <source>
        <dbReference type="ARBA" id="ARBA00022723"/>
    </source>
</evidence>
<dbReference type="Gene3D" id="1.10.1280.10">
    <property type="entry name" value="Di-copper center containing domain from catechol oxidase"/>
    <property type="match status" value="1"/>
</dbReference>
<accession>A0A9P5CTQ7</accession>
<dbReference type="SUPFAM" id="SSF48056">
    <property type="entry name" value="Di-copper centre-containing domain"/>
    <property type="match status" value="1"/>
</dbReference>
<dbReference type="InterPro" id="IPR050316">
    <property type="entry name" value="Tyrosinase/Hemocyanin"/>
</dbReference>
<protein>
    <recommendedName>
        <fullName evidence="4 5">Tyrosinase copper-binding domain-containing protein</fullName>
    </recommendedName>
</protein>
<dbReference type="InterPro" id="IPR002227">
    <property type="entry name" value="Tyrosinase_Cu-bd"/>
</dbReference>